<protein>
    <submittedName>
        <fullName evidence="2">Uncharacterized protein</fullName>
    </submittedName>
</protein>
<organism evidence="2 3">
    <name type="scientific">Angomonas deanei</name>
    <dbReference type="NCBI Taxonomy" id="59799"/>
    <lineage>
        <taxon>Eukaryota</taxon>
        <taxon>Discoba</taxon>
        <taxon>Euglenozoa</taxon>
        <taxon>Kinetoplastea</taxon>
        <taxon>Metakinetoplastina</taxon>
        <taxon>Trypanosomatida</taxon>
        <taxon>Trypanosomatidae</taxon>
        <taxon>Strigomonadinae</taxon>
        <taxon>Angomonas</taxon>
    </lineage>
</organism>
<dbReference type="AlphaFoldDB" id="S9V8H0"/>
<proteinExistence type="predicted"/>
<dbReference type="EMBL" id="LR877169">
    <property type="protein sequence ID" value="CAD2222215.1"/>
    <property type="molecule type" value="Genomic_DNA"/>
</dbReference>
<name>S9V8H0_9TRYP</name>
<dbReference type="Proteomes" id="UP000515908">
    <property type="component" value="Chromosome 25"/>
</dbReference>
<dbReference type="VEuPathDB" id="TriTrypDB:ADEAN_000975500"/>
<sequence length="266" mass="30082">MKYNELVLKHQPLDGKSGQSDSLFDFRIRDDSTCALHRYTYNLVKALVHPLHNFLQHHDPNRHNADEIQVMLMPTAGYIAEKAAALQQKSNSLKRPRHPPPPPRVQGRHCYIATNQESLTAETLERAVAGWGVLGVFQISGCSVVHGTPGRHAELKLMEFLANDILQLNVKTWGTNRHPLRKKLPEAHKPIITGERLPCAVCRIAATQYECISRILPSHGHLYFSTIEQEIEKAEGEEKELAKRILLNPEQSSKVLLEKKGRVLTH</sequence>
<evidence type="ECO:0000256" key="1">
    <source>
        <dbReference type="SAM" id="MobiDB-lite"/>
    </source>
</evidence>
<evidence type="ECO:0000313" key="3">
    <source>
        <dbReference type="Proteomes" id="UP000515908"/>
    </source>
</evidence>
<gene>
    <name evidence="2" type="ORF">ADEAN_000975500</name>
</gene>
<keyword evidence="3" id="KW-1185">Reference proteome</keyword>
<accession>S9V8H0</accession>
<dbReference type="OrthoDB" id="278553at2759"/>
<reference evidence="2 3" key="1">
    <citation type="submission" date="2020-08" db="EMBL/GenBank/DDBJ databases">
        <authorList>
            <person name="Newling K."/>
            <person name="Davey J."/>
            <person name="Forrester S."/>
        </authorList>
    </citation>
    <scope>NUCLEOTIDE SEQUENCE [LARGE SCALE GENOMIC DNA]</scope>
    <source>
        <strain evidence="3">Crithidia deanei Carvalho (ATCC PRA-265)</strain>
    </source>
</reference>
<feature type="region of interest" description="Disordered" evidence="1">
    <location>
        <begin position="87"/>
        <end position="107"/>
    </location>
</feature>
<evidence type="ECO:0000313" key="2">
    <source>
        <dbReference type="EMBL" id="CAD2222215.1"/>
    </source>
</evidence>